<dbReference type="Proteomes" id="UP000215305">
    <property type="component" value="Unassembled WGS sequence"/>
</dbReference>
<name>A0A397GBB1_ASPTH</name>
<comment type="caution">
    <text evidence="1">The sequence shown here is derived from an EMBL/GenBank/DDBJ whole genome shotgun (WGS) entry which is preliminary data.</text>
</comment>
<dbReference type="GeneID" id="38124073"/>
<accession>A0A397GBB1</accession>
<dbReference type="EMBL" id="NKHU02000256">
    <property type="protein sequence ID" value="RHZ46253.1"/>
    <property type="molecule type" value="Genomic_DNA"/>
</dbReference>
<evidence type="ECO:0000313" key="1">
    <source>
        <dbReference type="EMBL" id="RHZ46253.1"/>
    </source>
</evidence>
<gene>
    <name evidence="1" type="ORF">CDV56_102099</name>
</gene>
<dbReference type="OrthoDB" id="5388727at2759"/>
<dbReference type="AlphaFoldDB" id="A0A397GBB1"/>
<dbReference type="VEuPathDB" id="FungiDB:CDV56_102099"/>
<reference evidence="1" key="1">
    <citation type="submission" date="2018-08" db="EMBL/GenBank/DDBJ databases">
        <title>Draft genome sequence of azole-resistant Aspergillus thermomutatus (Neosartorya pseudofischeri) strain HMR AF 39, isolated from a human nasal aspirate.</title>
        <authorList>
            <person name="Parent-Michaud M."/>
            <person name="Dufresne P.J."/>
            <person name="Fournier E."/>
            <person name="Martineau C."/>
            <person name="Moreira S."/>
            <person name="Perkins V."/>
            <person name="De Repentigny L."/>
            <person name="Dufresne S.F."/>
        </authorList>
    </citation>
    <scope>NUCLEOTIDE SEQUENCE [LARGE SCALE GENOMIC DNA]</scope>
    <source>
        <strain evidence="1">HMR AF 39</strain>
    </source>
</reference>
<proteinExistence type="predicted"/>
<dbReference type="RefSeq" id="XP_026611073.1">
    <property type="nucleotide sequence ID" value="XM_026755718.1"/>
</dbReference>
<evidence type="ECO:0000313" key="2">
    <source>
        <dbReference type="Proteomes" id="UP000215305"/>
    </source>
</evidence>
<keyword evidence="2" id="KW-1185">Reference proteome</keyword>
<protein>
    <submittedName>
        <fullName evidence="1">Uncharacterized protein</fullName>
    </submittedName>
</protein>
<sequence length="256" mass="27550">MSNSLKSNLITTTALQGAYIAASDPKLKESSTVPFWEDVLNEYMRDDNMLVYSQQPMMSNSTQAVDLTVAYYDPSFQKVFMLVVECKRHKYTTLAEMEFVNLRNDVQNFPLFGGKGKSSEEFYRDPKTTGAEIHAALLEAKALRNNAALSRPGGTSFPSGGTPFPAAGAPFPAAGAPPTTQLARGAPFSAGGTPGRLQIAAPATSGKVTFTTPTDPRTIKYILDGRVYSSPAEECADSGIIFFNASRNLYASKSST</sequence>
<organism evidence="1 2">
    <name type="scientific">Aspergillus thermomutatus</name>
    <name type="common">Neosartorya pseudofischeri</name>
    <dbReference type="NCBI Taxonomy" id="41047"/>
    <lineage>
        <taxon>Eukaryota</taxon>
        <taxon>Fungi</taxon>
        <taxon>Dikarya</taxon>
        <taxon>Ascomycota</taxon>
        <taxon>Pezizomycotina</taxon>
        <taxon>Eurotiomycetes</taxon>
        <taxon>Eurotiomycetidae</taxon>
        <taxon>Eurotiales</taxon>
        <taxon>Aspergillaceae</taxon>
        <taxon>Aspergillus</taxon>
        <taxon>Aspergillus subgen. Fumigati</taxon>
    </lineage>
</organism>